<dbReference type="AlphaFoldDB" id="A0A9P8ETX3"/>
<feature type="non-terminal residue" evidence="3">
    <location>
        <position position="269"/>
    </location>
</feature>
<evidence type="ECO:0000256" key="1">
    <source>
        <dbReference type="SAM" id="MobiDB-lite"/>
    </source>
</evidence>
<dbReference type="PANTHER" id="PTHR38790">
    <property type="entry name" value="2EXR DOMAIN-CONTAINING PROTEIN-RELATED"/>
    <property type="match status" value="1"/>
</dbReference>
<comment type="caution">
    <text evidence="3">The sequence shown here is derived from an EMBL/GenBank/DDBJ whole genome shotgun (WGS) entry which is preliminary data.</text>
</comment>
<feature type="region of interest" description="Disordered" evidence="1">
    <location>
        <begin position="1"/>
        <end position="29"/>
    </location>
</feature>
<feature type="domain" description="DUF7730" evidence="2">
    <location>
        <begin position="36"/>
        <end position="133"/>
    </location>
</feature>
<proteinExistence type="predicted"/>
<gene>
    <name evidence="3" type="ORF">KCU76_g2071</name>
</gene>
<reference evidence="3" key="2">
    <citation type="submission" date="2021-08" db="EMBL/GenBank/DDBJ databases">
        <authorList>
            <person name="Gostincar C."/>
            <person name="Sun X."/>
            <person name="Song Z."/>
            <person name="Gunde-Cimerman N."/>
        </authorList>
    </citation>
    <scope>NUCLEOTIDE SEQUENCE</scope>
    <source>
        <strain evidence="3">EXF-9911</strain>
    </source>
</reference>
<feature type="compositionally biased region" description="Basic and acidic residues" evidence="1">
    <location>
        <begin position="1"/>
        <end position="18"/>
    </location>
</feature>
<evidence type="ECO:0000259" key="2">
    <source>
        <dbReference type="Pfam" id="PF24864"/>
    </source>
</evidence>
<dbReference type="EMBL" id="JAHFXF010000048">
    <property type="protein sequence ID" value="KAG9698703.1"/>
    <property type="molecule type" value="Genomic_DNA"/>
</dbReference>
<name>A0A9P8ETX3_AURME</name>
<organism evidence="3 4">
    <name type="scientific">Aureobasidium melanogenum</name>
    <name type="common">Aureobasidium pullulans var. melanogenum</name>
    <dbReference type="NCBI Taxonomy" id="46634"/>
    <lineage>
        <taxon>Eukaryota</taxon>
        <taxon>Fungi</taxon>
        <taxon>Dikarya</taxon>
        <taxon>Ascomycota</taxon>
        <taxon>Pezizomycotina</taxon>
        <taxon>Dothideomycetes</taxon>
        <taxon>Dothideomycetidae</taxon>
        <taxon>Dothideales</taxon>
        <taxon>Saccotheciaceae</taxon>
        <taxon>Aureobasidium</taxon>
    </lineage>
</organism>
<dbReference type="Proteomes" id="UP000779574">
    <property type="component" value="Unassembled WGS sequence"/>
</dbReference>
<dbReference type="Pfam" id="PF24864">
    <property type="entry name" value="DUF7730"/>
    <property type="match status" value="1"/>
</dbReference>
<sequence>MMAREKCEKKERPKEAARLRRQRKPKPDAFKKWNSQSSKFLELPLEVRNEIYRLVFLSMANEEDGKMYVSCTDRLERGHWIGRDVRIKQEHDESAATVQILPVLQVCKQVHYEAKQVFWSSMTFTCKSSEDLQDFCEVKQLPHRRPKKTLPKLFPIDLVCHLELCIPVNKDHAADVLEAFWALARVASPSFEPKVSLKHELGESRQRFGGDEAAALAIYREVKVYQAWRIRQGLSLDADRYCFSEWINWDATLEFSPKMTDKEDEISSK</sequence>
<accession>A0A9P8ETX3</accession>
<dbReference type="InterPro" id="IPR056632">
    <property type="entry name" value="DUF7730"/>
</dbReference>
<reference evidence="3" key="1">
    <citation type="journal article" date="2021" name="J Fungi (Basel)">
        <title>Virulence traits and population genomics of the black yeast Aureobasidium melanogenum.</title>
        <authorList>
            <person name="Cernosa A."/>
            <person name="Sun X."/>
            <person name="Gostincar C."/>
            <person name="Fang C."/>
            <person name="Gunde-Cimerman N."/>
            <person name="Song Z."/>
        </authorList>
    </citation>
    <scope>NUCLEOTIDE SEQUENCE</scope>
    <source>
        <strain evidence="3">EXF-9911</strain>
    </source>
</reference>
<evidence type="ECO:0000313" key="4">
    <source>
        <dbReference type="Proteomes" id="UP000779574"/>
    </source>
</evidence>
<evidence type="ECO:0000313" key="3">
    <source>
        <dbReference type="EMBL" id="KAG9698703.1"/>
    </source>
</evidence>
<protein>
    <recommendedName>
        <fullName evidence="2">DUF7730 domain-containing protein</fullName>
    </recommendedName>
</protein>
<dbReference type="OrthoDB" id="4757095at2759"/>